<dbReference type="RefSeq" id="WP_342824396.1">
    <property type="nucleotide sequence ID" value="NZ_CP046146.1"/>
</dbReference>
<feature type="signal peptide" evidence="2">
    <location>
        <begin position="1"/>
        <end position="28"/>
    </location>
</feature>
<dbReference type="Proteomes" id="UP001219901">
    <property type="component" value="Chromosome"/>
</dbReference>
<dbReference type="EMBL" id="WMBE01000002">
    <property type="protein sequence ID" value="MDG0866725.1"/>
    <property type="molecule type" value="Genomic_DNA"/>
</dbReference>
<sequence>MSKNTVKQIVIPILVVILLAGASVPVHAATEDPVHAYTTTNSDVKAGFGYGLLVLGGIAVFTFLSRAFFTKTRS</sequence>
<evidence type="ECO:0000313" key="4">
    <source>
        <dbReference type="EMBL" id="WFG38148.1"/>
    </source>
</evidence>
<keyword evidence="2" id="KW-0732">Signal</keyword>
<dbReference type="Proteomes" id="UP001321249">
    <property type="component" value="Unassembled WGS sequence"/>
</dbReference>
<reference evidence="5 6" key="1">
    <citation type="submission" date="2019-11" db="EMBL/GenBank/DDBJ databases">
        <authorList>
            <person name="Cho J.-C."/>
        </authorList>
    </citation>
    <scope>NUCLEOTIDE SEQUENCE [LARGE SCALE GENOMIC DNA]</scope>
    <source>
        <strain evidence="4 5">JH1073</strain>
        <strain evidence="3 6">JH702</strain>
    </source>
</reference>
<evidence type="ECO:0000313" key="5">
    <source>
        <dbReference type="Proteomes" id="UP001219901"/>
    </source>
</evidence>
<feature type="transmembrane region" description="Helical" evidence="1">
    <location>
        <begin position="47"/>
        <end position="69"/>
    </location>
</feature>
<evidence type="ECO:0000313" key="6">
    <source>
        <dbReference type="Proteomes" id="UP001321249"/>
    </source>
</evidence>
<proteinExistence type="predicted"/>
<keyword evidence="1" id="KW-0472">Membrane</keyword>
<accession>A0AAJ5ZHF3</accession>
<reference evidence="4" key="2">
    <citation type="journal article" date="2023" name="Nat. Commun.">
        <title>Cultivation of marine bacteria of the SAR202 clade.</title>
        <authorList>
            <person name="Lim Y."/>
            <person name="Seo J.H."/>
            <person name="Giovannoni S.J."/>
            <person name="Kang I."/>
            <person name="Cho J.C."/>
        </authorList>
    </citation>
    <scope>NUCLEOTIDE SEQUENCE</scope>
    <source>
        <strain evidence="4">JH1073</strain>
    </source>
</reference>
<evidence type="ECO:0000313" key="3">
    <source>
        <dbReference type="EMBL" id="MDG0866725.1"/>
    </source>
</evidence>
<dbReference type="EMBL" id="CP046147">
    <property type="protein sequence ID" value="WFG38148.1"/>
    <property type="molecule type" value="Genomic_DNA"/>
</dbReference>
<name>A0AAJ5ZHF3_9CHLR</name>
<organism evidence="4 5">
    <name type="scientific">Candidatus Lucifugimonas marina</name>
    <dbReference type="NCBI Taxonomy" id="3038979"/>
    <lineage>
        <taxon>Bacteria</taxon>
        <taxon>Bacillati</taxon>
        <taxon>Chloroflexota</taxon>
        <taxon>Dehalococcoidia</taxon>
        <taxon>SAR202 cluster</taxon>
        <taxon>Candidatus Lucifugimonadales</taxon>
        <taxon>Candidatus Lucifugimonadaceae</taxon>
        <taxon>Candidatus Lucifugimonas</taxon>
    </lineage>
</organism>
<keyword evidence="1" id="KW-1133">Transmembrane helix</keyword>
<reference evidence="5" key="3">
    <citation type="submission" date="2023-06" db="EMBL/GenBank/DDBJ databases">
        <title>Pangenomics reveal diversification of enzyme families and niche specialization in globally abundant SAR202 bacteria.</title>
        <authorList>
            <person name="Saw J.H.W."/>
        </authorList>
    </citation>
    <scope>NUCLEOTIDE SEQUENCE [LARGE SCALE GENOMIC DNA]</scope>
    <source>
        <strain evidence="5">JH1073</strain>
    </source>
</reference>
<protein>
    <submittedName>
        <fullName evidence="4">Uncharacterized protein</fullName>
    </submittedName>
</protein>
<feature type="chain" id="PRO_5042493500" evidence="2">
    <location>
        <begin position="29"/>
        <end position="74"/>
    </location>
</feature>
<gene>
    <name evidence="3" type="ORF">GKO46_06510</name>
    <name evidence="4" type="ORF">GKO48_00510</name>
</gene>
<keyword evidence="5" id="KW-1185">Reference proteome</keyword>
<keyword evidence="1" id="KW-0812">Transmembrane</keyword>
<evidence type="ECO:0000256" key="2">
    <source>
        <dbReference type="SAM" id="SignalP"/>
    </source>
</evidence>
<dbReference type="AlphaFoldDB" id="A0AAJ5ZHF3"/>
<evidence type="ECO:0000256" key="1">
    <source>
        <dbReference type="SAM" id="Phobius"/>
    </source>
</evidence>